<dbReference type="OrthoDB" id="5800628at2"/>
<dbReference type="KEGG" id="tti:THITH_04710"/>
<proteinExistence type="predicted"/>
<dbReference type="AlphaFoldDB" id="W0DNA9"/>
<dbReference type="Proteomes" id="UP000005289">
    <property type="component" value="Chromosome"/>
</dbReference>
<accession>W0DNA9</accession>
<dbReference type="STRING" id="713585.THITH_04710"/>
<sequence length="245" mass="27409">MARPYLPAILVLLAAPMSGCGLVSDADETFYFGEKRQPVELEYQYVALANELQSIKPCYLIHPRSLRAGAFGSVGSQVSLNRSTCFAWVAEGSGNEKPCDKVRSASTLFLSGADLNAETCRRNARVPGMVSLRLDVPAIVVLAGYEEEEIDAYLVSEGRFSGIEAAKSYRRDQPSTYWNEVQMTLLHTEQFFDRIGRLPGFGTAEDQATMNALRWEPRQQRLWTLPEQRTRSVPEIRVPAPSERE</sequence>
<dbReference type="EMBL" id="CP007029">
    <property type="protein sequence ID" value="AHE99946.1"/>
    <property type="molecule type" value="Genomic_DNA"/>
</dbReference>
<evidence type="ECO:0000313" key="2">
    <source>
        <dbReference type="Proteomes" id="UP000005289"/>
    </source>
</evidence>
<protein>
    <submittedName>
        <fullName evidence="1">Uncharacterized protein</fullName>
    </submittedName>
</protein>
<dbReference type="RefSeq" id="WP_006749031.1">
    <property type="nucleotide sequence ID" value="NZ_CP007029.1"/>
</dbReference>
<organism evidence="1 2">
    <name type="scientific">Thioalkalivibrio paradoxus ARh 1</name>
    <dbReference type="NCBI Taxonomy" id="713585"/>
    <lineage>
        <taxon>Bacteria</taxon>
        <taxon>Pseudomonadati</taxon>
        <taxon>Pseudomonadota</taxon>
        <taxon>Gammaproteobacteria</taxon>
        <taxon>Chromatiales</taxon>
        <taxon>Ectothiorhodospiraceae</taxon>
        <taxon>Thioalkalivibrio</taxon>
    </lineage>
</organism>
<keyword evidence="2" id="KW-1185">Reference proteome</keyword>
<gene>
    <name evidence="1" type="ORF">THITH_04710</name>
</gene>
<reference evidence="1 2" key="1">
    <citation type="submission" date="2013-12" db="EMBL/GenBank/DDBJ databases">
        <authorList>
            <consortium name="DOE Joint Genome Institute"/>
            <person name="Muyzer G."/>
            <person name="Huntemann M."/>
            <person name="Han J."/>
            <person name="Chen A."/>
            <person name="Kyrpides N."/>
            <person name="Mavromatis K."/>
            <person name="Markowitz V."/>
            <person name="Palaniappan K."/>
            <person name="Ivanova N."/>
            <person name="Schaumberg A."/>
            <person name="Pati A."/>
            <person name="Liolios K."/>
            <person name="Nordberg H.P."/>
            <person name="Cantor M.N."/>
            <person name="Hua S.X."/>
            <person name="Woyke T."/>
        </authorList>
    </citation>
    <scope>NUCLEOTIDE SEQUENCE [LARGE SCALE GENOMIC DNA]</scope>
    <source>
        <strain evidence="1 2">ARh 1</strain>
    </source>
</reference>
<dbReference type="HOGENOM" id="CLU_1133190_0_0_6"/>
<evidence type="ECO:0000313" key="1">
    <source>
        <dbReference type="EMBL" id="AHE99946.1"/>
    </source>
</evidence>
<name>W0DNA9_9GAMM</name>